<comment type="subcellular location">
    <subcellularLocation>
        <location evidence="1">Membrane</location>
        <topology evidence="1">Multi-pass membrane protein</topology>
    </subcellularLocation>
    <subcellularLocation>
        <location evidence="2">Plastid</location>
        <location evidence="2">Chloroplast</location>
    </subcellularLocation>
</comment>
<evidence type="ECO:0000256" key="1">
    <source>
        <dbReference type="ARBA" id="ARBA00004141"/>
    </source>
</evidence>
<keyword evidence="5" id="KW-0812">Transmembrane</keyword>
<evidence type="ECO:0000313" key="10">
    <source>
        <dbReference type="EMBL" id="GAQ80354.1"/>
    </source>
</evidence>
<proteinExistence type="inferred from homology"/>
<dbReference type="AlphaFoldDB" id="A0A1Y1HNZ0"/>
<name>A0A1Y1HNZ0_KLENI</name>
<dbReference type="SUPFAM" id="SSF103511">
    <property type="entry name" value="Chlorophyll a-b binding protein"/>
    <property type="match status" value="1"/>
</dbReference>
<feature type="region of interest" description="Disordered" evidence="9">
    <location>
        <begin position="50"/>
        <end position="73"/>
    </location>
</feature>
<evidence type="ECO:0000256" key="6">
    <source>
        <dbReference type="ARBA" id="ARBA00022989"/>
    </source>
</evidence>
<keyword evidence="4" id="KW-0934">Plastid</keyword>
<evidence type="ECO:0000256" key="4">
    <source>
        <dbReference type="ARBA" id="ARBA00022640"/>
    </source>
</evidence>
<evidence type="ECO:0000256" key="5">
    <source>
        <dbReference type="ARBA" id="ARBA00022692"/>
    </source>
</evidence>
<evidence type="ECO:0000256" key="7">
    <source>
        <dbReference type="ARBA" id="ARBA00023136"/>
    </source>
</evidence>
<keyword evidence="7" id="KW-0472">Membrane</keyword>
<keyword evidence="3" id="KW-0150">Chloroplast</keyword>
<dbReference type="Pfam" id="PF00504">
    <property type="entry name" value="Chloroa_b-bind"/>
    <property type="match status" value="1"/>
</dbReference>
<dbReference type="PANTHER" id="PTHR14154">
    <property type="entry name" value="UPF0041 BRAIN PROTEIN 44-RELATED"/>
    <property type="match status" value="1"/>
</dbReference>
<evidence type="ECO:0000313" key="11">
    <source>
        <dbReference type="Proteomes" id="UP000054558"/>
    </source>
</evidence>
<evidence type="ECO:0000256" key="9">
    <source>
        <dbReference type="SAM" id="MobiDB-lite"/>
    </source>
</evidence>
<dbReference type="GO" id="GO:0016020">
    <property type="term" value="C:membrane"/>
    <property type="evidence" value="ECO:0007669"/>
    <property type="project" value="UniProtKB-SubCell"/>
</dbReference>
<feature type="compositionally biased region" description="Polar residues" evidence="9">
    <location>
        <begin position="55"/>
        <end position="64"/>
    </location>
</feature>
<evidence type="ECO:0000256" key="2">
    <source>
        <dbReference type="ARBA" id="ARBA00004229"/>
    </source>
</evidence>
<dbReference type="OrthoDB" id="513190at2759"/>
<keyword evidence="11" id="KW-1185">Reference proteome</keyword>
<protein>
    <submittedName>
        <fullName evidence="10">Early light-induced protein</fullName>
    </submittedName>
</protein>
<reference evidence="10 11" key="1">
    <citation type="journal article" date="2014" name="Nat. Commun.">
        <title>Klebsormidium flaccidum genome reveals primary factors for plant terrestrial adaptation.</title>
        <authorList>
            <person name="Hori K."/>
            <person name="Maruyama F."/>
            <person name="Fujisawa T."/>
            <person name="Togashi T."/>
            <person name="Yamamoto N."/>
            <person name="Seo M."/>
            <person name="Sato S."/>
            <person name="Yamada T."/>
            <person name="Mori H."/>
            <person name="Tajima N."/>
            <person name="Moriyama T."/>
            <person name="Ikeuchi M."/>
            <person name="Watanabe M."/>
            <person name="Wada H."/>
            <person name="Kobayashi K."/>
            <person name="Saito M."/>
            <person name="Masuda T."/>
            <person name="Sasaki-Sekimoto Y."/>
            <person name="Mashiguchi K."/>
            <person name="Awai K."/>
            <person name="Shimojima M."/>
            <person name="Masuda S."/>
            <person name="Iwai M."/>
            <person name="Nobusawa T."/>
            <person name="Narise T."/>
            <person name="Kondo S."/>
            <person name="Saito H."/>
            <person name="Sato R."/>
            <person name="Murakawa M."/>
            <person name="Ihara Y."/>
            <person name="Oshima-Yamada Y."/>
            <person name="Ohtaka K."/>
            <person name="Satoh M."/>
            <person name="Sonobe K."/>
            <person name="Ishii M."/>
            <person name="Ohtani R."/>
            <person name="Kanamori-Sato M."/>
            <person name="Honoki R."/>
            <person name="Miyazaki D."/>
            <person name="Mochizuki H."/>
            <person name="Umetsu J."/>
            <person name="Higashi K."/>
            <person name="Shibata D."/>
            <person name="Kamiya Y."/>
            <person name="Sato N."/>
            <person name="Nakamura Y."/>
            <person name="Tabata S."/>
            <person name="Ida S."/>
            <person name="Kurokawa K."/>
            <person name="Ohta H."/>
        </authorList>
    </citation>
    <scope>NUCLEOTIDE SEQUENCE [LARGE SCALE GENOMIC DNA]</scope>
    <source>
        <strain evidence="10 11">NIES-2285</strain>
    </source>
</reference>
<dbReference type="STRING" id="105231.A0A1Y1HNZ0"/>
<evidence type="ECO:0000256" key="8">
    <source>
        <dbReference type="ARBA" id="ARBA00037956"/>
    </source>
</evidence>
<accession>A0A1Y1HNZ0</accession>
<dbReference type="GO" id="GO:0009507">
    <property type="term" value="C:chloroplast"/>
    <property type="evidence" value="ECO:0007669"/>
    <property type="project" value="UniProtKB-SubCell"/>
</dbReference>
<dbReference type="OMA" id="FHQVINT"/>
<dbReference type="Proteomes" id="UP000054558">
    <property type="component" value="Unassembled WGS sequence"/>
</dbReference>
<keyword evidence="6" id="KW-1133">Transmembrane helix</keyword>
<dbReference type="EMBL" id="DF237001">
    <property type="protein sequence ID" value="GAQ80354.1"/>
    <property type="molecule type" value="Genomic_DNA"/>
</dbReference>
<dbReference type="InterPro" id="IPR022796">
    <property type="entry name" value="Chloroa_b-bind"/>
</dbReference>
<sequence length="227" mass="24182">MASAMMINKSLATSGVAQLRSSSHLSASTSQLMVTPPAFYSRRATRRYAARAEQVTDSPNTTKVESPEAAPADADGFKSTVIKAPTGGFETLPGVKARGEEFKYGDGQDANVFKGGRAQEVLNSRTAMLGFLSAFVVELSTHESVVQQITTRGGAFNVMALAFTVSTVLFSSFAPRVQGLKENGLDVEAKPSWGVFTQNAELINGRFAMIGFIALIITEQLKGSALF</sequence>
<evidence type="ECO:0000256" key="3">
    <source>
        <dbReference type="ARBA" id="ARBA00022528"/>
    </source>
</evidence>
<dbReference type="Gene3D" id="1.10.3460.10">
    <property type="entry name" value="Chlorophyll a/b binding protein domain"/>
    <property type="match status" value="1"/>
</dbReference>
<gene>
    <name evidence="10" type="ORF">KFL_000520260</name>
</gene>
<organism evidence="10 11">
    <name type="scientific">Klebsormidium nitens</name>
    <name type="common">Green alga</name>
    <name type="synonym">Ulothrix nitens</name>
    <dbReference type="NCBI Taxonomy" id="105231"/>
    <lineage>
        <taxon>Eukaryota</taxon>
        <taxon>Viridiplantae</taxon>
        <taxon>Streptophyta</taxon>
        <taxon>Klebsormidiophyceae</taxon>
        <taxon>Klebsormidiales</taxon>
        <taxon>Klebsormidiaceae</taxon>
        <taxon>Klebsormidium</taxon>
    </lineage>
</organism>
<comment type="similarity">
    <text evidence="8">Belongs to the ELIP/psbS family.</text>
</comment>